<dbReference type="NCBIfam" id="TIGR00093">
    <property type="entry name" value="pseudouridine synthase"/>
    <property type="match status" value="1"/>
</dbReference>
<feature type="compositionally biased region" description="Basic and acidic residues" evidence="6">
    <location>
        <begin position="698"/>
        <end position="715"/>
    </location>
</feature>
<feature type="compositionally biased region" description="Basic residues" evidence="6">
    <location>
        <begin position="31"/>
        <end position="41"/>
    </location>
</feature>
<evidence type="ECO:0000256" key="1">
    <source>
        <dbReference type="ARBA" id="ARBA00008348"/>
    </source>
</evidence>
<keyword evidence="2 4" id="KW-0694">RNA-binding</keyword>
<organism evidence="8 9">
    <name type="scientific">Azohydromonas caseinilytica</name>
    <dbReference type="NCBI Taxonomy" id="2728836"/>
    <lineage>
        <taxon>Bacteria</taxon>
        <taxon>Pseudomonadati</taxon>
        <taxon>Pseudomonadota</taxon>
        <taxon>Betaproteobacteria</taxon>
        <taxon>Burkholderiales</taxon>
        <taxon>Sphaerotilaceae</taxon>
        <taxon>Azohydromonas</taxon>
    </lineage>
</organism>
<feature type="compositionally biased region" description="Basic residues" evidence="6">
    <location>
        <begin position="80"/>
        <end position="90"/>
    </location>
</feature>
<feature type="compositionally biased region" description="Basic residues" evidence="6">
    <location>
        <begin position="798"/>
        <end position="811"/>
    </location>
</feature>
<dbReference type="Proteomes" id="UP000574067">
    <property type="component" value="Unassembled WGS sequence"/>
</dbReference>
<feature type="compositionally biased region" description="Low complexity" evidence="6">
    <location>
        <begin position="94"/>
        <end position="111"/>
    </location>
</feature>
<dbReference type="GO" id="GO:0120159">
    <property type="term" value="F:rRNA pseudouridine synthase activity"/>
    <property type="evidence" value="ECO:0007669"/>
    <property type="project" value="UniProtKB-ARBA"/>
</dbReference>
<feature type="compositionally biased region" description="Low complexity" evidence="6">
    <location>
        <begin position="42"/>
        <end position="76"/>
    </location>
</feature>
<dbReference type="PROSITE" id="PS50889">
    <property type="entry name" value="S4"/>
    <property type="match status" value="1"/>
</dbReference>
<feature type="compositionally biased region" description="Gly residues" evidence="6">
    <location>
        <begin position="734"/>
        <end position="772"/>
    </location>
</feature>
<dbReference type="InterPro" id="IPR002942">
    <property type="entry name" value="S4_RNA-bd"/>
</dbReference>
<dbReference type="Pfam" id="PF01479">
    <property type="entry name" value="S4"/>
    <property type="match status" value="1"/>
</dbReference>
<gene>
    <name evidence="8" type="ORF">HHL10_04675</name>
</gene>
<feature type="region of interest" description="Disordered" evidence="6">
    <location>
        <begin position="558"/>
        <end position="811"/>
    </location>
</feature>
<feature type="compositionally biased region" description="Basic and acidic residues" evidence="6">
    <location>
        <begin position="567"/>
        <end position="578"/>
    </location>
</feature>
<dbReference type="SMART" id="SM00363">
    <property type="entry name" value="S4"/>
    <property type="match status" value="1"/>
</dbReference>
<dbReference type="EC" id="5.4.99.-" evidence="5"/>
<dbReference type="SUPFAM" id="SSF55174">
    <property type="entry name" value="Alpha-L RNA-binding motif"/>
    <property type="match status" value="1"/>
</dbReference>
<dbReference type="EMBL" id="JABBFW010000002">
    <property type="protein sequence ID" value="NML14272.1"/>
    <property type="molecule type" value="Genomic_DNA"/>
</dbReference>
<feature type="region of interest" description="Disordered" evidence="6">
    <location>
        <begin position="1"/>
        <end position="111"/>
    </location>
</feature>
<comment type="similarity">
    <text evidence="1 5">Belongs to the pseudouridine synthase RsuA family.</text>
</comment>
<dbReference type="Gene3D" id="3.30.70.1560">
    <property type="entry name" value="Alpha-L RNA-binding motif"/>
    <property type="match status" value="1"/>
</dbReference>
<comment type="caution">
    <text evidence="8">The sequence shown here is derived from an EMBL/GenBank/DDBJ whole genome shotgun (WGS) entry which is preliminary data.</text>
</comment>
<feature type="compositionally biased region" description="Low complexity" evidence="6">
    <location>
        <begin position="16"/>
        <end position="30"/>
    </location>
</feature>
<evidence type="ECO:0000256" key="4">
    <source>
        <dbReference type="PROSITE-ProRule" id="PRU00182"/>
    </source>
</evidence>
<dbReference type="InterPro" id="IPR050343">
    <property type="entry name" value="RsuA_PseudoU_synthase"/>
</dbReference>
<dbReference type="CDD" id="cd00165">
    <property type="entry name" value="S4"/>
    <property type="match status" value="1"/>
</dbReference>
<feature type="compositionally biased region" description="Basic and acidic residues" evidence="6">
    <location>
        <begin position="599"/>
        <end position="633"/>
    </location>
</feature>
<dbReference type="AlphaFoldDB" id="A0A848F4F2"/>
<evidence type="ECO:0000256" key="6">
    <source>
        <dbReference type="SAM" id="MobiDB-lite"/>
    </source>
</evidence>
<dbReference type="PANTHER" id="PTHR47683">
    <property type="entry name" value="PSEUDOURIDINE SYNTHASE FAMILY PROTEIN-RELATED"/>
    <property type="match status" value="1"/>
</dbReference>
<evidence type="ECO:0000313" key="8">
    <source>
        <dbReference type="EMBL" id="NML14272.1"/>
    </source>
</evidence>
<keyword evidence="9" id="KW-1185">Reference proteome</keyword>
<feature type="compositionally biased region" description="Low complexity" evidence="6">
    <location>
        <begin position="164"/>
        <end position="174"/>
    </location>
</feature>
<feature type="compositionally biased region" description="Low complexity" evidence="6">
    <location>
        <begin position="133"/>
        <end position="156"/>
    </location>
</feature>
<dbReference type="InterPro" id="IPR020103">
    <property type="entry name" value="PsdUridine_synth_cat_dom_sf"/>
</dbReference>
<feature type="domain" description="RNA-binding S4" evidence="7">
    <location>
        <begin position="323"/>
        <end position="385"/>
    </location>
</feature>
<dbReference type="PROSITE" id="PS01149">
    <property type="entry name" value="PSI_RSU"/>
    <property type="match status" value="1"/>
</dbReference>
<dbReference type="InterPro" id="IPR042092">
    <property type="entry name" value="PsdUridine_s_RsuA/RluB/E/F_cat"/>
</dbReference>
<dbReference type="SUPFAM" id="SSF55120">
    <property type="entry name" value="Pseudouridine synthase"/>
    <property type="match status" value="1"/>
</dbReference>
<dbReference type="InterPro" id="IPR000748">
    <property type="entry name" value="PsdUridine_synth_RsuA/RluB/E/F"/>
</dbReference>
<dbReference type="CDD" id="cd02556">
    <property type="entry name" value="PseudoU_synth_RluB"/>
    <property type="match status" value="1"/>
</dbReference>
<dbReference type="Pfam" id="PF00849">
    <property type="entry name" value="PseudoU_synth_2"/>
    <property type="match status" value="1"/>
</dbReference>
<evidence type="ECO:0000313" key="9">
    <source>
        <dbReference type="Proteomes" id="UP000574067"/>
    </source>
</evidence>
<feature type="compositionally biased region" description="Basic residues" evidence="6">
    <location>
        <begin position="579"/>
        <end position="588"/>
    </location>
</feature>
<dbReference type="FunFam" id="3.10.290.10:FF:000003">
    <property type="entry name" value="Pseudouridine synthase"/>
    <property type="match status" value="1"/>
</dbReference>
<sequence length="811" mass="85400">MNSQEDADNPLTPPTAAEDGAPAAQEAAASVRRRAPRKRAAPKAAAEAAEAVAPAEPGSEAPAAAAPEQAAPAEEAAAPRRARAPRAPRKKAAEAVTETAAETASPEAALPVVPVVAAEVSAATLEAVAPAVAAAAETAAVQPASTDAVAEAAPAGPAGGEGETAGVAAEGGAEASERPRRRRNRREKPAAEAATASEVGAEGAGQDVSEGAPAEAVVPLGEDGALLAAPGKEQRREGRNRRGRGAKRDQAAEGGEGSEAATEGAPQAAQGEAAQAAAPEVVPNTQEVFEQVLSGAFDVEPAAEETEAAVPPKRVLAAEPDAPKLHKVLAQAGIGSRRDMEQLIVEGRITVNGEPAHTGQRISWGDRIQVNGKPIRVRIAPPPARVIAYHKPVGEVVTHDDPQQRPTVFRRLPRLQQGKWQSVGRLDINTEGLLLFTNSGELANQLMHPRFGVEREYAVRVLGTLEPEARAKLLEGVEIDGQSAAFKSIEDGGGEGVNHWYRVVITEGRNREVRKLFDAVGLAVSRLIRIRYGTVVLPRGLKRGTWVDLDENDVRTIRRLAQGPGGEQRRSEGGDDRRNNRRGKRRGGRQGEGTPLPQEAREAREPRGPRRDAEQPPRGGDRPDRGGDRPDRNRRGKRGRGGEGPLREGPLREGGAIPNPLQQTYDKRAIQSERARSRSADWEDDDNRPIPNPLQQTYDKRALQAERQRRERNEDGPIPNPLQQTFDKRFVQKGPGGGGGGGFNRNRGPGGGGGGFGGQGNGPRGGKGGNRGKGGEPRQPDPMQTSVGYIGADAFLRGKGRGGGRGGRGGR</sequence>
<feature type="compositionally biased region" description="Basic and acidic residues" evidence="6">
    <location>
        <begin position="665"/>
        <end position="681"/>
    </location>
</feature>
<dbReference type="Gene3D" id="3.10.290.10">
    <property type="entry name" value="RNA-binding S4 domain"/>
    <property type="match status" value="1"/>
</dbReference>
<dbReference type="InterPro" id="IPR006145">
    <property type="entry name" value="PsdUridine_synth_RsuA/RluA"/>
</dbReference>
<keyword evidence="3 5" id="KW-0413">Isomerase</keyword>
<evidence type="ECO:0000256" key="3">
    <source>
        <dbReference type="ARBA" id="ARBA00023235"/>
    </source>
</evidence>
<dbReference type="InterPro" id="IPR036986">
    <property type="entry name" value="S4_RNA-bd_sf"/>
</dbReference>
<dbReference type="Gene3D" id="3.30.70.580">
    <property type="entry name" value="Pseudouridine synthase I, catalytic domain, N-terminal subdomain"/>
    <property type="match status" value="1"/>
</dbReference>
<dbReference type="PANTHER" id="PTHR47683:SF3">
    <property type="entry name" value="RIBOSOMAL LARGE SUBUNIT PSEUDOURIDINE SYNTHASE B"/>
    <property type="match status" value="1"/>
</dbReference>
<evidence type="ECO:0000259" key="7">
    <source>
        <dbReference type="SMART" id="SM00363"/>
    </source>
</evidence>
<feature type="region of interest" description="Disordered" evidence="6">
    <location>
        <begin position="133"/>
        <end position="280"/>
    </location>
</feature>
<name>A0A848F4F2_9BURK</name>
<dbReference type="GO" id="GO:0003723">
    <property type="term" value="F:RNA binding"/>
    <property type="evidence" value="ECO:0007669"/>
    <property type="project" value="UniProtKB-KW"/>
</dbReference>
<evidence type="ECO:0000256" key="2">
    <source>
        <dbReference type="ARBA" id="ARBA00022884"/>
    </source>
</evidence>
<reference evidence="8 9" key="1">
    <citation type="submission" date="2020-04" db="EMBL/GenBank/DDBJ databases">
        <title>Azohydromonas sp. isolated from soil.</title>
        <authorList>
            <person name="Dahal R.H."/>
        </authorList>
    </citation>
    <scope>NUCLEOTIDE SEQUENCE [LARGE SCALE GENOMIC DNA]</scope>
    <source>
        <strain evidence="8 9">G-1-1-14</strain>
    </source>
</reference>
<dbReference type="InterPro" id="IPR018496">
    <property type="entry name" value="PsdUridine_synth_RsuA/RluB_CS"/>
</dbReference>
<protein>
    <recommendedName>
        <fullName evidence="5">Pseudouridine synthase</fullName>
        <ecNumber evidence="5">5.4.99.-</ecNumber>
    </recommendedName>
</protein>
<accession>A0A848F4F2</accession>
<feature type="compositionally biased region" description="Low complexity" evidence="6">
    <location>
        <begin position="258"/>
        <end position="280"/>
    </location>
</feature>
<evidence type="ECO:0000256" key="5">
    <source>
        <dbReference type="RuleBase" id="RU003887"/>
    </source>
</evidence>
<proteinExistence type="inferred from homology"/>
<feature type="compositionally biased region" description="Low complexity" evidence="6">
    <location>
        <begin position="191"/>
        <end position="205"/>
    </location>
</feature>
<dbReference type="GO" id="GO:0000455">
    <property type="term" value="P:enzyme-directed rRNA pseudouridine synthesis"/>
    <property type="evidence" value="ECO:0007669"/>
    <property type="project" value="UniProtKB-ARBA"/>
</dbReference>
<dbReference type="InterPro" id="IPR020094">
    <property type="entry name" value="TruA/RsuA/RluB/E/F_N"/>
</dbReference>